<dbReference type="Gene3D" id="3.40.190.290">
    <property type="match status" value="1"/>
</dbReference>
<evidence type="ECO:0000259" key="5">
    <source>
        <dbReference type="PROSITE" id="PS50931"/>
    </source>
</evidence>
<dbReference type="Pfam" id="PF00126">
    <property type="entry name" value="HTH_1"/>
    <property type="match status" value="1"/>
</dbReference>
<dbReference type="Gene3D" id="1.10.10.10">
    <property type="entry name" value="Winged helix-like DNA-binding domain superfamily/Winged helix DNA-binding domain"/>
    <property type="match status" value="1"/>
</dbReference>
<dbReference type="EMBL" id="JABURY010000010">
    <property type="protein sequence ID" value="MBC9130596.1"/>
    <property type="molecule type" value="Genomic_DNA"/>
</dbReference>
<dbReference type="PANTHER" id="PTHR30537">
    <property type="entry name" value="HTH-TYPE TRANSCRIPTIONAL REGULATOR"/>
    <property type="match status" value="1"/>
</dbReference>
<dbReference type="PROSITE" id="PS50931">
    <property type="entry name" value="HTH_LYSR"/>
    <property type="match status" value="1"/>
</dbReference>
<keyword evidence="7" id="KW-1185">Reference proteome</keyword>
<feature type="domain" description="HTH lysR-type" evidence="5">
    <location>
        <begin position="12"/>
        <end position="69"/>
    </location>
</feature>
<name>A0ABR7QWI6_9GAMM</name>
<dbReference type="InterPro" id="IPR000847">
    <property type="entry name" value="LysR_HTH_N"/>
</dbReference>
<dbReference type="PRINTS" id="PR00039">
    <property type="entry name" value="HTHLYSR"/>
</dbReference>
<evidence type="ECO:0000256" key="1">
    <source>
        <dbReference type="ARBA" id="ARBA00009437"/>
    </source>
</evidence>
<comment type="similarity">
    <text evidence="1">Belongs to the LysR transcriptional regulatory family.</text>
</comment>
<reference evidence="6 7" key="1">
    <citation type="submission" date="2020-06" db="EMBL/GenBank/DDBJ databases">
        <title>Frischella cerana isolated from Apis cerana gut homogenate.</title>
        <authorList>
            <person name="Wolter L.A."/>
            <person name="Suenami S."/>
            <person name="Miyazaki R."/>
        </authorList>
    </citation>
    <scope>NUCLEOTIDE SEQUENCE [LARGE SCALE GENOMIC DNA]</scope>
    <source>
        <strain evidence="6 7">Ac13</strain>
    </source>
</reference>
<dbReference type="SUPFAM" id="SSF46785">
    <property type="entry name" value="Winged helix' DNA-binding domain"/>
    <property type="match status" value="1"/>
</dbReference>
<dbReference type="InterPro" id="IPR005119">
    <property type="entry name" value="LysR_subst-bd"/>
</dbReference>
<dbReference type="Proteomes" id="UP000651208">
    <property type="component" value="Unassembled WGS sequence"/>
</dbReference>
<dbReference type="Pfam" id="PF03466">
    <property type="entry name" value="LysR_substrate"/>
    <property type="match status" value="1"/>
</dbReference>
<dbReference type="SUPFAM" id="SSF53850">
    <property type="entry name" value="Periplasmic binding protein-like II"/>
    <property type="match status" value="1"/>
</dbReference>
<evidence type="ECO:0000256" key="3">
    <source>
        <dbReference type="ARBA" id="ARBA00023125"/>
    </source>
</evidence>
<dbReference type="PANTHER" id="PTHR30537:SF5">
    <property type="entry name" value="HTH-TYPE TRANSCRIPTIONAL ACTIVATOR TTDR-RELATED"/>
    <property type="match status" value="1"/>
</dbReference>
<dbReference type="InterPro" id="IPR036390">
    <property type="entry name" value="WH_DNA-bd_sf"/>
</dbReference>
<accession>A0ABR7QWI6</accession>
<organism evidence="6 7">
    <name type="scientific">Frischella japonica</name>
    <dbReference type="NCBI Taxonomy" id="2741544"/>
    <lineage>
        <taxon>Bacteria</taxon>
        <taxon>Pseudomonadati</taxon>
        <taxon>Pseudomonadota</taxon>
        <taxon>Gammaproteobacteria</taxon>
        <taxon>Orbales</taxon>
        <taxon>Orbaceae</taxon>
        <taxon>Frischella</taxon>
    </lineage>
</organism>
<keyword evidence="3" id="KW-0238">DNA-binding</keyword>
<evidence type="ECO:0000313" key="6">
    <source>
        <dbReference type="EMBL" id="MBC9130596.1"/>
    </source>
</evidence>
<protein>
    <submittedName>
        <fullName evidence="6">LysR family transcriptional regulator</fullName>
    </submittedName>
</protein>
<dbReference type="InterPro" id="IPR058163">
    <property type="entry name" value="LysR-type_TF_proteobact-type"/>
</dbReference>
<sequence>MRKNMVNLLDDVQLGSIKLFCLVAKLGSFTAAAHELGITPAAVSLAVSRIEQRLGVRLFIRTTRQIRLTDIGQQYFEHCQRAIMYITAAEQLIVNEQVIPSGTLRLSVPTVYAHYRLLAKLPLFQQIYPAIKVELHISDHNIEFTDSPFDLAIRGNNLPDSGLIAHKLEDAQLIIVATPEYLHRYGCPSHYDQLINHNCIQYQLPSTNKRVPWQFLDQNRYIELETNGCYCCQADFSATHTLVKYGGGLMQVYRFCVEKELQSGELVEVLAEFAGVTRPFMLIYPHAKYIPLRMQVFIDFLLSQRITFK</sequence>
<dbReference type="CDD" id="cd08422">
    <property type="entry name" value="PBP2_CrgA_like"/>
    <property type="match status" value="1"/>
</dbReference>
<evidence type="ECO:0000256" key="2">
    <source>
        <dbReference type="ARBA" id="ARBA00023015"/>
    </source>
</evidence>
<comment type="caution">
    <text evidence="6">The sequence shown here is derived from an EMBL/GenBank/DDBJ whole genome shotgun (WGS) entry which is preliminary data.</text>
</comment>
<proteinExistence type="inferred from homology"/>
<keyword evidence="2" id="KW-0805">Transcription regulation</keyword>
<keyword evidence="4" id="KW-0804">Transcription</keyword>
<evidence type="ECO:0000256" key="4">
    <source>
        <dbReference type="ARBA" id="ARBA00023163"/>
    </source>
</evidence>
<dbReference type="InterPro" id="IPR036388">
    <property type="entry name" value="WH-like_DNA-bd_sf"/>
</dbReference>
<evidence type="ECO:0000313" key="7">
    <source>
        <dbReference type="Proteomes" id="UP000651208"/>
    </source>
</evidence>
<gene>
    <name evidence="6" type="ORF">FcAc13_04650</name>
</gene>